<gene>
    <name evidence="1" type="ORF">AAG747_09370</name>
</gene>
<dbReference type="EMBL" id="JBDKWZ010000004">
    <property type="protein sequence ID" value="MEN7548120.1"/>
    <property type="molecule type" value="Genomic_DNA"/>
</dbReference>
<reference evidence="1 2" key="1">
    <citation type="submission" date="2024-04" db="EMBL/GenBank/DDBJ databases">
        <title>Novel genus in family Flammeovirgaceae.</title>
        <authorList>
            <person name="Nguyen T.H."/>
            <person name="Vuong T.Q."/>
            <person name="Le H."/>
            <person name="Kim S.-G."/>
        </authorList>
    </citation>
    <scope>NUCLEOTIDE SEQUENCE [LARGE SCALE GENOMIC DNA]</scope>
    <source>
        <strain evidence="1 2">JCM 23209</strain>
    </source>
</reference>
<evidence type="ECO:0000313" key="1">
    <source>
        <dbReference type="EMBL" id="MEN7548120.1"/>
    </source>
</evidence>
<dbReference type="Proteomes" id="UP001403385">
    <property type="component" value="Unassembled WGS sequence"/>
</dbReference>
<dbReference type="AlphaFoldDB" id="A0AAW9S8P0"/>
<name>A0AAW9S8P0_9BACT</name>
<sequence length="147" mass="16894">MNKNIKFRNFLGLAVMALGLFSCYEEDNFLEDNITDTGRSFPNIYMNEIQSEYLSGEKVTVELEFFSDDPIKEIKLYEIITTEDDTDTTLLSTNPYQPAFSKVKSQDTLVLYYEVPVIDQNTEITLDAEVINENTLTDNSARTFKVK</sequence>
<dbReference type="PROSITE" id="PS51257">
    <property type="entry name" value="PROKAR_LIPOPROTEIN"/>
    <property type="match status" value="1"/>
</dbReference>
<protein>
    <submittedName>
        <fullName evidence="1">Uncharacterized protein</fullName>
    </submittedName>
</protein>
<dbReference type="RefSeq" id="WP_346820902.1">
    <property type="nucleotide sequence ID" value="NZ_JBDKWZ010000004.1"/>
</dbReference>
<accession>A0AAW9S8P0</accession>
<proteinExistence type="predicted"/>
<keyword evidence="2" id="KW-1185">Reference proteome</keyword>
<organism evidence="1 2">
    <name type="scientific">Rapidithrix thailandica</name>
    <dbReference type="NCBI Taxonomy" id="413964"/>
    <lineage>
        <taxon>Bacteria</taxon>
        <taxon>Pseudomonadati</taxon>
        <taxon>Bacteroidota</taxon>
        <taxon>Cytophagia</taxon>
        <taxon>Cytophagales</taxon>
        <taxon>Flammeovirgaceae</taxon>
        <taxon>Rapidithrix</taxon>
    </lineage>
</organism>
<evidence type="ECO:0000313" key="2">
    <source>
        <dbReference type="Proteomes" id="UP001403385"/>
    </source>
</evidence>
<comment type="caution">
    <text evidence="1">The sequence shown here is derived from an EMBL/GenBank/DDBJ whole genome shotgun (WGS) entry which is preliminary data.</text>
</comment>